<feature type="region of interest" description="Disordered" evidence="5">
    <location>
        <begin position="327"/>
        <end position="348"/>
    </location>
</feature>
<dbReference type="PROSITE" id="PS50984">
    <property type="entry name" value="TRUD"/>
    <property type="match status" value="1"/>
</dbReference>
<feature type="compositionally biased region" description="Polar residues" evidence="5">
    <location>
        <begin position="685"/>
        <end position="696"/>
    </location>
</feature>
<comment type="similarity">
    <text evidence="1">Belongs to the pseudouridine synthase TruD family.</text>
</comment>
<feature type="compositionally biased region" description="Basic and acidic residues" evidence="5">
    <location>
        <begin position="728"/>
        <end position="745"/>
    </location>
</feature>
<dbReference type="GO" id="GO:0003723">
    <property type="term" value="F:RNA binding"/>
    <property type="evidence" value="ECO:0007669"/>
    <property type="project" value="InterPro"/>
</dbReference>
<evidence type="ECO:0000256" key="2">
    <source>
        <dbReference type="ARBA" id="ARBA00022694"/>
    </source>
</evidence>
<evidence type="ECO:0000259" key="6">
    <source>
        <dbReference type="PROSITE" id="PS50984"/>
    </source>
</evidence>
<feature type="compositionally biased region" description="Acidic residues" evidence="5">
    <location>
        <begin position="52"/>
        <end position="95"/>
    </location>
</feature>
<comment type="caution">
    <text evidence="7">The sequence shown here is derived from an EMBL/GenBank/DDBJ whole genome shotgun (WGS) entry which is preliminary data.</text>
</comment>
<evidence type="ECO:0000256" key="1">
    <source>
        <dbReference type="ARBA" id="ARBA00007953"/>
    </source>
</evidence>
<dbReference type="AlphaFoldDB" id="A0AAW0X9I0"/>
<dbReference type="CDD" id="cd02576">
    <property type="entry name" value="PseudoU_synth_ScPUS7"/>
    <property type="match status" value="1"/>
</dbReference>
<evidence type="ECO:0000256" key="4">
    <source>
        <dbReference type="ARBA" id="ARBA00036943"/>
    </source>
</evidence>
<feature type="compositionally biased region" description="Basic and acidic residues" evidence="5">
    <location>
        <begin position="96"/>
        <end position="118"/>
    </location>
</feature>
<dbReference type="GO" id="GO:0008033">
    <property type="term" value="P:tRNA processing"/>
    <property type="evidence" value="ECO:0007669"/>
    <property type="project" value="UniProtKB-KW"/>
</dbReference>
<dbReference type="EMBL" id="JARKIK010000033">
    <property type="protein sequence ID" value="KAK8740557.1"/>
    <property type="molecule type" value="Genomic_DNA"/>
</dbReference>
<feature type="compositionally biased region" description="Acidic residues" evidence="5">
    <location>
        <begin position="212"/>
        <end position="228"/>
    </location>
</feature>
<dbReference type="FunFam" id="3.30.2350.20:FF:000003">
    <property type="entry name" value="Pseudouridylate synthase 7 homolog"/>
    <property type="match status" value="1"/>
</dbReference>
<feature type="compositionally biased region" description="Basic and acidic residues" evidence="5">
    <location>
        <begin position="985"/>
        <end position="997"/>
    </location>
</feature>
<evidence type="ECO:0000313" key="8">
    <source>
        <dbReference type="Proteomes" id="UP001445076"/>
    </source>
</evidence>
<feature type="compositionally biased region" description="Polar residues" evidence="5">
    <location>
        <begin position="999"/>
        <end position="1015"/>
    </location>
</feature>
<feature type="compositionally biased region" description="Basic and acidic residues" evidence="5">
    <location>
        <begin position="27"/>
        <end position="37"/>
    </location>
</feature>
<keyword evidence="3" id="KW-0413">Isomerase</keyword>
<feature type="non-terminal residue" evidence="7">
    <location>
        <position position="1"/>
    </location>
</feature>
<dbReference type="Pfam" id="PF01142">
    <property type="entry name" value="TruD"/>
    <property type="match status" value="1"/>
</dbReference>
<feature type="compositionally biased region" description="Basic and acidic residues" evidence="5">
    <location>
        <begin position="252"/>
        <end position="308"/>
    </location>
</feature>
<dbReference type="PANTHER" id="PTHR13326">
    <property type="entry name" value="TRNA PSEUDOURIDINE SYNTHASE D"/>
    <property type="match status" value="1"/>
</dbReference>
<protein>
    <recommendedName>
        <fullName evidence="6">TRUD domain-containing protein</fullName>
    </recommendedName>
</protein>
<feature type="domain" description="TRUD" evidence="6">
    <location>
        <begin position="533"/>
        <end position="880"/>
    </location>
</feature>
<evidence type="ECO:0000256" key="3">
    <source>
        <dbReference type="ARBA" id="ARBA00023235"/>
    </source>
</evidence>
<dbReference type="GO" id="GO:0005634">
    <property type="term" value="C:nucleus"/>
    <property type="evidence" value="ECO:0007669"/>
    <property type="project" value="TreeGrafter"/>
</dbReference>
<dbReference type="Gene3D" id="3.30.2350.20">
    <property type="entry name" value="TruD, catalytic domain"/>
    <property type="match status" value="2"/>
</dbReference>
<feature type="region of interest" description="Disordered" evidence="5">
    <location>
        <begin position="206"/>
        <end position="308"/>
    </location>
</feature>
<feature type="region of interest" description="Disordered" evidence="5">
    <location>
        <begin position="675"/>
        <end position="696"/>
    </location>
</feature>
<accession>A0AAW0X9I0</accession>
<comment type="catalytic activity">
    <reaction evidence="4">
        <text>a uridine in tRNA = a pseudouridine in tRNA</text>
        <dbReference type="Rhea" id="RHEA:54572"/>
        <dbReference type="Rhea" id="RHEA-COMP:13339"/>
        <dbReference type="Rhea" id="RHEA-COMP:13934"/>
        <dbReference type="ChEBI" id="CHEBI:65314"/>
        <dbReference type="ChEBI" id="CHEBI:65315"/>
    </reaction>
</comment>
<feature type="compositionally biased region" description="Basic and acidic residues" evidence="5">
    <location>
        <begin position="338"/>
        <end position="348"/>
    </location>
</feature>
<feature type="region of interest" description="Disordered" evidence="5">
    <location>
        <begin position="957"/>
        <end position="1082"/>
    </location>
</feature>
<keyword evidence="8" id="KW-1185">Reference proteome</keyword>
<feature type="region of interest" description="Disordered" evidence="5">
    <location>
        <begin position="724"/>
        <end position="745"/>
    </location>
</feature>
<dbReference type="GO" id="GO:0001522">
    <property type="term" value="P:pseudouridine synthesis"/>
    <property type="evidence" value="ECO:0007669"/>
    <property type="project" value="InterPro"/>
</dbReference>
<feature type="region of interest" description="Disordered" evidence="5">
    <location>
        <begin position="779"/>
        <end position="809"/>
    </location>
</feature>
<dbReference type="GO" id="GO:0009982">
    <property type="term" value="F:pseudouridine synthase activity"/>
    <property type="evidence" value="ECO:0007669"/>
    <property type="project" value="InterPro"/>
</dbReference>
<reference evidence="7 8" key="1">
    <citation type="journal article" date="2024" name="BMC Genomics">
        <title>Genome assembly of redclaw crayfish (Cherax quadricarinatus) provides insights into its immune adaptation and hypoxia tolerance.</title>
        <authorList>
            <person name="Liu Z."/>
            <person name="Zheng J."/>
            <person name="Li H."/>
            <person name="Fang K."/>
            <person name="Wang S."/>
            <person name="He J."/>
            <person name="Zhou D."/>
            <person name="Weng S."/>
            <person name="Chi M."/>
            <person name="Gu Z."/>
            <person name="He J."/>
            <person name="Li F."/>
            <person name="Wang M."/>
        </authorList>
    </citation>
    <scope>NUCLEOTIDE SEQUENCE [LARGE SCALE GENOMIC DNA]</scope>
    <source>
        <strain evidence="7">ZL_2023a</strain>
    </source>
</reference>
<dbReference type="InterPro" id="IPR011760">
    <property type="entry name" value="PsdUridine_synth_TruD_insert"/>
</dbReference>
<dbReference type="SUPFAM" id="SSF55120">
    <property type="entry name" value="Pseudouridine synthase"/>
    <property type="match status" value="2"/>
</dbReference>
<organism evidence="7 8">
    <name type="scientific">Cherax quadricarinatus</name>
    <name type="common">Australian red claw crayfish</name>
    <dbReference type="NCBI Taxonomy" id="27406"/>
    <lineage>
        <taxon>Eukaryota</taxon>
        <taxon>Metazoa</taxon>
        <taxon>Ecdysozoa</taxon>
        <taxon>Arthropoda</taxon>
        <taxon>Crustacea</taxon>
        <taxon>Multicrustacea</taxon>
        <taxon>Malacostraca</taxon>
        <taxon>Eumalacostraca</taxon>
        <taxon>Eucarida</taxon>
        <taxon>Decapoda</taxon>
        <taxon>Pleocyemata</taxon>
        <taxon>Astacidea</taxon>
        <taxon>Parastacoidea</taxon>
        <taxon>Parastacidae</taxon>
        <taxon>Cherax</taxon>
    </lineage>
</organism>
<dbReference type="InterPro" id="IPR020103">
    <property type="entry name" value="PsdUridine_synth_cat_dom_sf"/>
</dbReference>
<evidence type="ECO:0000256" key="5">
    <source>
        <dbReference type="SAM" id="MobiDB-lite"/>
    </source>
</evidence>
<sequence length="1082" mass="122346">RNNTEAPEADDGVMEEEGLMSSVPQDSLDKDFTKEMDVIEGDESNLDGNNAGEDEEADVHEADEVEESQDAEEKEPSEEANLQEDALDNITDDVESANKSDNKEKSEDEKAPPEKSAENEVGITHYAGNHEGFFGIIKQRFSDFLVNEINSAGEIVCITEQMVPHEPEEIPAEPAELPPELTPEKISELNRLVGIKEPVRLPIVAPTKKDLEAEETPTCDQSETEESEISLQQADEDKKMQDDDGEEDNDQDDKLAEEGLNDVKQETVKHETVDKVKDESEEMEHHEFTESETEFKMASKEEDESDKITEEAEVAKDVEGIFKKPLEEPFNKGSSAENYKKNKDKFGKETGDAPKEVLIDVNNTDKEGRTAIHRAVKAKYRVVDSIYKEMEDGGRYILVRRKKTGSVRRERTTWPKSQMYTTFVLYKENIDTMEAINYIAWKTRVKPNNFCYAGTKDRRAKTSQLVSVSRVAPHKLWHATKNHRGIELGNFRFRPTPQKLGQLRGNHFRVVLREVKGTDEVITSAIESLKTTGFINYYGTQRFGTTTIPTYVIGRELLKSNWQQAVNLILAPRENDIPELNRCRITWKETGDAEAALKSLPKGWESSVEAQLLTGLVQLQRNDLVGALDRIPRNTRLLYLHAYQSYLWNIVASRRIEKYGLKVLPGDIVRRKGDKTDEEELPVTTPFNNEGSNSEKVGTHWWNAEVTKAVQEKKEAYYLKMQTEGVSEEERKERQKRYQEAKQRAKRVVRESKRKAEEELGKYWAKVKTLPLEVIEDESNDSHISEGEAADQEAKADIEGEETNGNKTPDLCFLTKEEAETADISDVLLPLPGYSVMYPESEIKDWYAELLEADGLSFEALKHRVKSYAVGGAYRRLIVRPTNVNGTLCYYKDPSKSLIQSDMDKLRGAEVKDNILEEGPHRAVILEMTLPASSYATIALRELLKMDTSSQFQASLNPPATYLNRNRDFGNRRGMPRGRGGPWRGSDRRGGWDDRGSWKQGTWRSHDNTGSTWRQNRGGGRGSYQTGGDHGGYRGGRDYGWNSSRGGGGRGGYGGGSGWGGRGEKRSRRGGDSWNAKRGRYY</sequence>
<keyword evidence="2" id="KW-0819">tRNA processing</keyword>
<dbReference type="InterPro" id="IPR042214">
    <property type="entry name" value="TruD_catalytic"/>
</dbReference>
<dbReference type="PANTHER" id="PTHR13326:SF31">
    <property type="entry name" value="PSEUDOURIDYLATE SYNTHASE 7 HOMOLOG"/>
    <property type="match status" value="1"/>
</dbReference>
<feature type="compositionally biased region" description="Gly residues" evidence="5">
    <location>
        <begin position="1045"/>
        <end position="1061"/>
    </location>
</feature>
<gene>
    <name evidence="7" type="ORF">OTU49_002967</name>
</gene>
<evidence type="ECO:0000313" key="7">
    <source>
        <dbReference type="EMBL" id="KAK8740557.1"/>
    </source>
</evidence>
<proteinExistence type="inferred from homology"/>
<dbReference type="Proteomes" id="UP001445076">
    <property type="component" value="Unassembled WGS sequence"/>
</dbReference>
<feature type="compositionally biased region" description="Acidic residues" evidence="5">
    <location>
        <begin position="7"/>
        <end position="18"/>
    </location>
</feature>
<name>A0AAW0X9I0_CHEQU</name>
<dbReference type="InterPro" id="IPR001656">
    <property type="entry name" value="PsdUridine_synth_TruD"/>
</dbReference>
<dbReference type="NCBIfam" id="TIGR00094">
    <property type="entry name" value="tRNA_TruD_broad"/>
    <property type="match status" value="1"/>
</dbReference>
<feature type="compositionally biased region" description="Basic and acidic residues" evidence="5">
    <location>
        <begin position="780"/>
        <end position="798"/>
    </location>
</feature>
<feature type="region of interest" description="Disordered" evidence="5">
    <location>
        <begin position="1"/>
        <end position="121"/>
    </location>
</feature>